<dbReference type="EMBL" id="NCEQ01000007">
    <property type="protein sequence ID" value="OYX56613.1"/>
    <property type="molecule type" value="Genomic_DNA"/>
</dbReference>
<evidence type="ECO:0000313" key="3">
    <source>
        <dbReference type="EMBL" id="OYX56613.1"/>
    </source>
</evidence>
<proteinExistence type="predicted"/>
<dbReference type="GO" id="GO:0016740">
    <property type="term" value="F:transferase activity"/>
    <property type="evidence" value="ECO:0007669"/>
    <property type="project" value="UniProtKB-KW"/>
</dbReference>
<reference evidence="3 4" key="1">
    <citation type="submission" date="2017-03" db="EMBL/GenBank/DDBJ databases">
        <title>Lifting the veil on microbial sulfur biogeochemistry in mining wastewaters.</title>
        <authorList>
            <person name="Kantor R.S."/>
            <person name="Colenbrander Nelson T."/>
            <person name="Marshall S."/>
            <person name="Bennett D."/>
            <person name="Apte S."/>
            <person name="Camacho D."/>
            <person name="Thomas B.C."/>
            <person name="Warren L.A."/>
            <person name="Banfield J.F."/>
        </authorList>
    </citation>
    <scope>NUCLEOTIDE SEQUENCE [LARGE SCALE GENOMIC DNA]</scope>
    <source>
        <strain evidence="3">32-68-21</strain>
    </source>
</reference>
<name>A0A258HJX6_9CAUL</name>
<sequence>MTVDRAVFLFLGCVILTSVALAHFVNPWWIALTIFAGLNAIQAAFTGFCPAALVFKKLGLKVGVAFR</sequence>
<dbReference type="Proteomes" id="UP000216147">
    <property type="component" value="Unassembled WGS sequence"/>
</dbReference>
<keyword evidence="1" id="KW-1133">Transmembrane helix</keyword>
<feature type="domain" description="Inner membrane protein YgaP-like transmembrane" evidence="2">
    <location>
        <begin position="2"/>
        <end position="56"/>
    </location>
</feature>
<gene>
    <name evidence="3" type="ORF">B7Y86_07455</name>
</gene>
<keyword evidence="1" id="KW-0812">Transmembrane</keyword>
<dbReference type="Pfam" id="PF11127">
    <property type="entry name" value="YgaP-like_TM"/>
    <property type="match status" value="1"/>
</dbReference>
<evidence type="ECO:0000256" key="1">
    <source>
        <dbReference type="SAM" id="Phobius"/>
    </source>
</evidence>
<evidence type="ECO:0000259" key="2">
    <source>
        <dbReference type="Pfam" id="PF11127"/>
    </source>
</evidence>
<dbReference type="InterPro" id="IPR021309">
    <property type="entry name" value="YgaP-like_TM"/>
</dbReference>
<protein>
    <submittedName>
        <fullName evidence="3">Sulfurtransferase</fullName>
    </submittedName>
</protein>
<evidence type="ECO:0000313" key="4">
    <source>
        <dbReference type="Proteomes" id="UP000216147"/>
    </source>
</evidence>
<comment type="caution">
    <text evidence="3">The sequence shown here is derived from an EMBL/GenBank/DDBJ whole genome shotgun (WGS) entry which is preliminary data.</text>
</comment>
<organism evidence="3 4">
    <name type="scientific">Brevundimonas subvibrioides</name>
    <dbReference type="NCBI Taxonomy" id="74313"/>
    <lineage>
        <taxon>Bacteria</taxon>
        <taxon>Pseudomonadati</taxon>
        <taxon>Pseudomonadota</taxon>
        <taxon>Alphaproteobacteria</taxon>
        <taxon>Caulobacterales</taxon>
        <taxon>Caulobacteraceae</taxon>
        <taxon>Brevundimonas</taxon>
    </lineage>
</organism>
<feature type="transmembrane region" description="Helical" evidence="1">
    <location>
        <begin position="32"/>
        <end position="55"/>
    </location>
</feature>
<dbReference type="Gene3D" id="6.10.140.1340">
    <property type="match status" value="1"/>
</dbReference>
<accession>A0A258HJX6</accession>
<keyword evidence="1" id="KW-0472">Membrane</keyword>
<keyword evidence="3" id="KW-0808">Transferase</keyword>
<dbReference type="AlphaFoldDB" id="A0A258HJX6"/>